<protein>
    <submittedName>
        <fullName evidence="1">Uncharacterized protein</fullName>
    </submittedName>
</protein>
<dbReference type="InterPro" id="IPR045731">
    <property type="entry name" value="DUF6085"/>
</dbReference>
<gene>
    <name evidence="1" type="primary">178</name>
    <name evidence="1" type="ORF">SEA_SIXAMA_178</name>
</gene>
<dbReference type="RefSeq" id="YP_010648858.1">
    <property type="nucleotide sequence ID" value="NC_070762.1"/>
</dbReference>
<evidence type="ECO:0000313" key="1">
    <source>
        <dbReference type="EMBL" id="QGF20328.1"/>
    </source>
</evidence>
<proteinExistence type="predicted"/>
<accession>A0A5Q2F223</accession>
<dbReference type="Pfam" id="PF19563">
    <property type="entry name" value="DUF6085"/>
    <property type="match status" value="1"/>
</dbReference>
<dbReference type="GeneID" id="77924345"/>
<organism evidence="1 2">
    <name type="scientific">Gordonia phage Sixama</name>
    <dbReference type="NCBI Taxonomy" id="2653271"/>
    <lineage>
        <taxon>Viruses</taxon>
        <taxon>Duplodnaviria</taxon>
        <taxon>Heunggongvirae</taxon>
        <taxon>Uroviricota</taxon>
        <taxon>Caudoviricetes</taxon>
        <taxon>Sixamavirus</taxon>
        <taxon>Sixamavirus sixama</taxon>
    </lineage>
</organism>
<dbReference type="KEGG" id="vg:77924345"/>
<reference evidence="1 2" key="1">
    <citation type="submission" date="2019-09" db="EMBL/GenBank/DDBJ databases">
        <authorList>
            <person name="Christie C.A."/>
            <person name="Diallo A.S."/>
            <person name="Dixon Z."/>
            <person name="McIntosh P.M."/>
            <person name="Murthy K.H."/>
            <person name="Rosen M.G."/>
            <person name="Simpson L.M."/>
            <person name="Koustas K."/>
            <person name="Fogarty M.P."/>
            <person name="Molloy S.D."/>
            <person name="Garlena R.A."/>
            <person name="Russell D.A."/>
            <person name="Pope W.H."/>
            <person name="Jacobs-Sera D."/>
            <person name="Hatfull G.F."/>
        </authorList>
    </citation>
    <scope>NUCLEOTIDE SEQUENCE [LARGE SCALE GENOMIC DNA]</scope>
</reference>
<dbReference type="Proteomes" id="UP000400849">
    <property type="component" value="Segment"/>
</dbReference>
<dbReference type="EMBL" id="MN484601">
    <property type="protein sequence ID" value="QGF20328.1"/>
    <property type="molecule type" value="Genomic_DNA"/>
</dbReference>
<sequence length="146" mass="16500">MTDEPRDMREELKATMMWPNPLLDPPAGPGPEHVTLVGIKVKGVCPECGERSLVVTPTHDLVCQNNDCVDRYCLTKLLSFATPHHIVKLTTRDYVIQHPLRERKEQQLFTCQLDTYIRSQVAPPAAPGLYHAIEVPDGSWTWEKIG</sequence>
<keyword evidence="2" id="KW-1185">Reference proteome</keyword>
<name>A0A5Q2F223_9CAUD</name>
<evidence type="ECO:0000313" key="2">
    <source>
        <dbReference type="Proteomes" id="UP000400849"/>
    </source>
</evidence>